<proteinExistence type="predicted"/>
<evidence type="ECO:0000256" key="1">
    <source>
        <dbReference type="SAM" id="MobiDB-lite"/>
    </source>
</evidence>
<dbReference type="Proteomes" id="UP000188388">
    <property type="component" value="Unassembled WGS sequence"/>
</dbReference>
<dbReference type="AlphaFoldDB" id="A0A1R3V0S4"/>
<evidence type="ECO:0000313" key="2">
    <source>
        <dbReference type="EMBL" id="SIT53478.1"/>
    </source>
</evidence>
<gene>
    <name evidence="2" type="ORF">BQ8794_110284</name>
</gene>
<evidence type="ECO:0000313" key="3">
    <source>
        <dbReference type="Proteomes" id="UP000188388"/>
    </source>
</evidence>
<protein>
    <submittedName>
        <fullName evidence="2">Uncharacterized protein</fullName>
    </submittedName>
</protein>
<dbReference type="EMBL" id="FTPD01000003">
    <property type="protein sequence ID" value="SIT53478.1"/>
    <property type="molecule type" value="Genomic_DNA"/>
</dbReference>
<sequence length="103" mass="11698">MMRPNSPPHDKDDGAKAPQNKPADIKPPNPTSRSNRHLMSEPIVMPETRSPQPLDHNNRHGRYRRELSGLMVSSKGRAAWYTITIRGNIGYAAAQRHQNQHQK</sequence>
<keyword evidence="3" id="KW-1185">Reference proteome</keyword>
<organism evidence="2 3">
    <name type="scientific">Mesorhizobium prunaredense</name>
    <dbReference type="NCBI Taxonomy" id="1631249"/>
    <lineage>
        <taxon>Bacteria</taxon>
        <taxon>Pseudomonadati</taxon>
        <taxon>Pseudomonadota</taxon>
        <taxon>Alphaproteobacteria</taxon>
        <taxon>Hyphomicrobiales</taxon>
        <taxon>Phyllobacteriaceae</taxon>
        <taxon>Mesorhizobium</taxon>
    </lineage>
</organism>
<reference evidence="3" key="1">
    <citation type="submission" date="2017-01" db="EMBL/GenBank/DDBJ databases">
        <authorList>
            <person name="Brunel B."/>
        </authorList>
    </citation>
    <scope>NUCLEOTIDE SEQUENCE [LARGE SCALE GENOMIC DNA]</scope>
</reference>
<name>A0A1R3V0S4_9HYPH</name>
<accession>A0A1R3V0S4</accession>
<feature type="region of interest" description="Disordered" evidence="1">
    <location>
        <begin position="1"/>
        <end position="64"/>
    </location>
</feature>
<dbReference type="STRING" id="1631249.BQ8794_110284"/>